<evidence type="ECO:0000313" key="2">
    <source>
        <dbReference type="Proteomes" id="UP001501842"/>
    </source>
</evidence>
<protein>
    <recommendedName>
        <fullName evidence="3">Restriction endonuclease type IV Mrr domain-containing protein</fullName>
    </recommendedName>
</protein>
<gene>
    <name evidence="1" type="ORF">GCM10010439_55410</name>
</gene>
<name>A0ABN3UJL8_9ACTN</name>
<dbReference type="EMBL" id="BAAATZ010000027">
    <property type="protein sequence ID" value="GAA2734003.1"/>
    <property type="molecule type" value="Genomic_DNA"/>
</dbReference>
<accession>A0ABN3UJL8</accession>
<reference evidence="1 2" key="1">
    <citation type="journal article" date="2019" name="Int. J. Syst. Evol. Microbiol.">
        <title>The Global Catalogue of Microorganisms (GCM) 10K type strain sequencing project: providing services to taxonomists for standard genome sequencing and annotation.</title>
        <authorList>
            <consortium name="The Broad Institute Genomics Platform"/>
            <consortium name="The Broad Institute Genome Sequencing Center for Infectious Disease"/>
            <person name="Wu L."/>
            <person name="Ma J."/>
        </authorList>
    </citation>
    <scope>NUCLEOTIDE SEQUENCE [LARGE SCALE GENOMIC DNA]</scope>
    <source>
        <strain evidence="1 2">JCM 8201</strain>
    </source>
</reference>
<evidence type="ECO:0008006" key="3">
    <source>
        <dbReference type="Google" id="ProtNLM"/>
    </source>
</evidence>
<comment type="caution">
    <text evidence="1">The sequence shown here is derived from an EMBL/GenBank/DDBJ whole genome shotgun (WGS) entry which is preliminary data.</text>
</comment>
<sequence>MLLADSREVINGLLRLRGLPKMVLCSSIYGVLVEDEPFRKGSRGVEQIPRSSADYDKRLRNAIIQARDLPEEAFGRLPVDAITEAIVNECAAAPIVIDYAGFWVSSEEVSPPQGQEDQERQVRLSYNVMADGSIWDLMRAGLGLSSHTVGDQPSRLTWAMHATNEQMAELDPDRLGQSIAEFKEHLQQTVDQVNVGIEAHRATVREQVAEILTARSRRIASFAAAAQALSIPVRPRDETQRIPLQPKLLTVRQLDEAMAAGQPEWHLQEGIAEQVISTITSFTTALERLVLTADKLASEDEETLRDLLLFILNANFRGQVTGETFTGRGKSDILLRWQDHNAFIGECKFWNGSTKFKETIDQLDGYTVWRDARVALIIFIRDRANITQAIETARTVLAEHPRTLQPLSPADPARRSDYLMHGSDDRQRVIRLSLLPVVIPRVF</sequence>
<dbReference type="Proteomes" id="UP001501842">
    <property type="component" value="Unassembled WGS sequence"/>
</dbReference>
<proteinExistence type="predicted"/>
<organism evidence="1 2">
    <name type="scientific">Actinocorallia aurantiaca</name>
    <dbReference type="NCBI Taxonomy" id="46204"/>
    <lineage>
        <taxon>Bacteria</taxon>
        <taxon>Bacillati</taxon>
        <taxon>Actinomycetota</taxon>
        <taxon>Actinomycetes</taxon>
        <taxon>Streptosporangiales</taxon>
        <taxon>Thermomonosporaceae</taxon>
        <taxon>Actinocorallia</taxon>
    </lineage>
</organism>
<keyword evidence="2" id="KW-1185">Reference proteome</keyword>
<evidence type="ECO:0000313" key="1">
    <source>
        <dbReference type="EMBL" id="GAA2734003.1"/>
    </source>
</evidence>